<sequence>MTTAAQFVNLLKEENVLDAMNLIKTSLSEQARAEVAKIGVEVAASFKLSEKMEEDDEQEDDENKNKSDADSVDSGKTDKE</sequence>
<organism evidence="2 3">
    <name type="scientific">Pseudomonas phage pf16</name>
    <dbReference type="NCBI Taxonomy" id="1815630"/>
    <lineage>
        <taxon>Viruses</taxon>
        <taxon>Duplodnaviria</taxon>
        <taxon>Heunggongvirae</taxon>
        <taxon>Uroviricota</taxon>
        <taxon>Caudoviricetes</taxon>
        <taxon>Chakrabartyvirus</taxon>
        <taxon>Chakrabartyvirus pf16</taxon>
    </lineage>
</organism>
<gene>
    <name evidence="2" type="ORF">pf16_110</name>
</gene>
<evidence type="ECO:0000256" key="1">
    <source>
        <dbReference type="SAM" id="MobiDB-lite"/>
    </source>
</evidence>
<reference evidence="2 3" key="1">
    <citation type="submission" date="2016-03" db="EMBL/GenBank/DDBJ databases">
        <title>Characterisation of pf16 and phiPMW: Two novel phages infecting Pseudomonas putida PpG1.</title>
        <authorList>
            <person name="Magill D.J."/>
            <person name="Krylov V.N."/>
            <person name="Shaburova O.V."/>
            <person name="Allen C.C.R."/>
            <person name="McGrath J.W."/>
            <person name="Quinn J.P."/>
            <person name="Kulakov L.A."/>
        </authorList>
    </citation>
    <scope>NUCLEOTIDE SEQUENCE [LARGE SCALE GENOMIC DNA]</scope>
</reference>
<proteinExistence type="predicted"/>
<name>A0A1S5R3Z1_9CAUD</name>
<accession>A0A1S5R3Z1</accession>
<protein>
    <submittedName>
        <fullName evidence="2">Uncharacterized protein</fullName>
    </submittedName>
</protein>
<dbReference type="EMBL" id="KU873925">
    <property type="protein sequence ID" value="AND75033.1"/>
    <property type="molecule type" value="Genomic_DNA"/>
</dbReference>
<feature type="compositionally biased region" description="Basic and acidic residues" evidence="1">
    <location>
        <begin position="63"/>
        <end position="80"/>
    </location>
</feature>
<evidence type="ECO:0000313" key="2">
    <source>
        <dbReference type="EMBL" id="AND75033.1"/>
    </source>
</evidence>
<feature type="region of interest" description="Disordered" evidence="1">
    <location>
        <begin position="46"/>
        <end position="80"/>
    </location>
</feature>
<dbReference type="Proteomes" id="UP000225821">
    <property type="component" value="Segment"/>
</dbReference>
<feature type="compositionally biased region" description="Acidic residues" evidence="1">
    <location>
        <begin position="52"/>
        <end position="62"/>
    </location>
</feature>
<evidence type="ECO:0000313" key="3">
    <source>
        <dbReference type="Proteomes" id="UP000225821"/>
    </source>
</evidence>
<keyword evidence="3" id="KW-1185">Reference proteome</keyword>